<gene>
    <name evidence="1" type="ORF">LCGC14_2531060</name>
</gene>
<evidence type="ECO:0000313" key="1">
    <source>
        <dbReference type="EMBL" id="KKL12908.1"/>
    </source>
</evidence>
<organism evidence="1">
    <name type="scientific">marine sediment metagenome</name>
    <dbReference type="NCBI Taxonomy" id="412755"/>
    <lineage>
        <taxon>unclassified sequences</taxon>
        <taxon>metagenomes</taxon>
        <taxon>ecological metagenomes</taxon>
    </lineage>
</organism>
<reference evidence="1" key="1">
    <citation type="journal article" date="2015" name="Nature">
        <title>Complex archaea that bridge the gap between prokaryotes and eukaryotes.</title>
        <authorList>
            <person name="Spang A."/>
            <person name="Saw J.H."/>
            <person name="Jorgensen S.L."/>
            <person name="Zaremba-Niedzwiedzka K."/>
            <person name="Martijn J."/>
            <person name="Lind A.E."/>
            <person name="van Eijk R."/>
            <person name="Schleper C."/>
            <person name="Guy L."/>
            <person name="Ettema T.J."/>
        </authorList>
    </citation>
    <scope>NUCLEOTIDE SEQUENCE</scope>
</reference>
<sequence>MSRESTDEIRNGRVFNGFDYSLQVWVKNGTCQDCAHPRSMGSLTPKKIPCCNQRRYAGWEIANLSARLVDLRSVPNPR</sequence>
<comment type="caution">
    <text evidence="1">The sequence shown here is derived from an EMBL/GenBank/DDBJ whole genome shotgun (WGS) entry which is preliminary data.</text>
</comment>
<name>A0A0F9DLR3_9ZZZZ</name>
<dbReference type="EMBL" id="LAZR01041075">
    <property type="protein sequence ID" value="KKL12908.1"/>
    <property type="molecule type" value="Genomic_DNA"/>
</dbReference>
<dbReference type="AlphaFoldDB" id="A0A0F9DLR3"/>
<accession>A0A0F9DLR3</accession>
<proteinExistence type="predicted"/>
<protein>
    <submittedName>
        <fullName evidence="1">Uncharacterized protein</fullName>
    </submittedName>
</protein>